<dbReference type="InterPro" id="IPR006121">
    <property type="entry name" value="HMA_dom"/>
</dbReference>
<dbReference type="Gene3D" id="3.30.70.100">
    <property type="match status" value="5"/>
</dbReference>
<dbReference type="InterPro" id="IPR036163">
    <property type="entry name" value="HMA_dom_sf"/>
</dbReference>
<accession>A0ABW9YJC5</accession>
<dbReference type="PANTHER" id="PTHR43520:SF6">
    <property type="entry name" value="COPPER-EXPORTING P-TYPE ATPASE"/>
    <property type="match status" value="1"/>
</dbReference>
<dbReference type="InterPro" id="IPR008250">
    <property type="entry name" value="ATPase_P-typ_transduc_dom_A_sf"/>
</dbReference>
<feature type="transmembrane region" description="Helical" evidence="23">
    <location>
        <begin position="385"/>
        <end position="407"/>
    </location>
</feature>
<keyword evidence="6 23" id="KW-1003">Cell membrane</keyword>
<evidence type="ECO:0000256" key="8">
    <source>
        <dbReference type="ARBA" id="ARBA00022692"/>
    </source>
</evidence>
<evidence type="ECO:0000256" key="3">
    <source>
        <dbReference type="ARBA" id="ARBA00012517"/>
    </source>
</evidence>
<dbReference type="SUPFAM" id="SSF81665">
    <property type="entry name" value="Calcium ATPase, transmembrane domain M"/>
    <property type="match status" value="1"/>
</dbReference>
<dbReference type="SUPFAM" id="SSF81653">
    <property type="entry name" value="Calcium ATPase, transduction domain A"/>
    <property type="match status" value="1"/>
</dbReference>
<proteinExistence type="inferred from homology"/>
<dbReference type="InterPro" id="IPR006122">
    <property type="entry name" value="HMA_Cu_ion-bd"/>
</dbReference>
<keyword evidence="9 23" id="KW-0479">Metal-binding</keyword>
<evidence type="ECO:0000256" key="20">
    <source>
        <dbReference type="ARBA" id="ARBA00029719"/>
    </source>
</evidence>
<keyword evidence="8 23" id="KW-0812">Transmembrane</keyword>
<evidence type="ECO:0000256" key="13">
    <source>
        <dbReference type="ARBA" id="ARBA00022840"/>
    </source>
</evidence>
<organism evidence="26 27">
    <name type="scientific">Photobacterium alginatilyticum</name>
    <dbReference type="NCBI Taxonomy" id="1775171"/>
    <lineage>
        <taxon>Bacteria</taxon>
        <taxon>Pseudomonadati</taxon>
        <taxon>Pseudomonadota</taxon>
        <taxon>Gammaproteobacteria</taxon>
        <taxon>Vibrionales</taxon>
        <taxon>Vibrionaceae</taxon>
        <taxon>Photobacterium</taxon>
    </lineage>
</organism>
<dbReference type="Pfam" id="PF00403">
    <property type="entry name" value="HMA"/>
    <property type="match status" value="3"/>
</dbReference>
<dbReference type="RefSeq" id="WP_160653114.1">
    <property type="nucleotide sequence ID" value="NZ_RSEJ01000016.1"/>
</dbReference>
<name>A0ABW9YJC5_9GAMM</name>
<dbReference type="NCBIfam" id="TIGR01525">
    <property type="entry name" value="ATPase-IB_hvy"/>
    <property type="match status" value="1"/>
</dbReference>
<feature type="transmembrane region" description="Helical" evidence="23">
    <location>
        <begin position="976"/>
        <end position="995"/>
    </location>
</feature>
<feature type="transmembrane region" description="Helical" evidence="23">
    <location>
        <begin position="1001"/>
        <end position="1019"/>
    </location>
</feature>
<dbReference type="Gene3D" id="3.40.1110.10">
    <property type="entry name" value="Calcium-transporting ATPase, cytoplasmic domain N"/>
    <property type="match status" value="1"/>
</dbReference>
<dbReference type="InterPro" id="IPR044492">
    <property type="entry name" value="P_typ_ATPase_HD_dom"/>
</dbReference>
<feature type="transmembrane region" description="Helical" evidence="23">
    <location>
        <begin position="413"/>
        <end position="431"/>
    </location>
</feature>
<dbReference type="Pfam" id="PF00702">
    <property type="entry name" value="Hydrolase"/>
    <property type="match status" value="1"/>
</dbReference>
<dbReference type="PRINTS" id="PR00942">
    <property type="entry name" value="CUATPASEI"/>
</dbReference>
<dbReference type="PRINTS" id="PR00119">
    <property type="entry name" value="CATATPASE"/>
</dbReference>
<gene>
    <name evidence="26" type="ORF">EIZ48_15365</name>
</gene>
<dbReference type="InterPro" id="IPR023214">
    <property type="entry name" value="HAD_sf"/>
</dbReference>
<dbReference type="SFLD" id="SFLDG00002">
    <property type="entry name" value="C1.7:_P-type_atpase_like"/>
    <property type="match status" value="1"/>
</dbReference>
<keyword evidence="13 23" id="KW-0067">ATP-binding</keyword>
<dbReference type="InterPro" id="IPR059000">
    <property type="entry name" value="ATPase_P-type_domA"/>
</dbReference>
<feature type="domain" description="HMA" evidence="25">
    <location>
        <begin position="1"/>
        <end position="63"/>
    </location>
</feature>
<keyword evidence="12" id="KW-0187">Copper transport</keyword>
<dbReference type="InterPro" id="IPR001757">
    <property type="entry name" value="P_typ_ATPase"/>
</dbReference>
<keyword evidence="7" id="KW-0597">Phosphoprotein</keyword>
<keyword evidence="11 23" id="KW-0547">Nucleotide-binding</keyword>
<keyword evidence="19 23" id="KW-0472">Membrane</keyword>
<dbReference type="PROSITE" id="PS50846">
    <property type="entry name" value="HMA_2"/>
    <property type="match status" value="3"/>
</dbReference>
<dbReference type="EMBL" id="RSEJ01000016">
    <property type="protein sequence ID" value="NBI53932.1"/>
    <property type="molecule type" value="Genomic_DNA"/>
</dbReference>
<dbReference type="CDD" id="cd00371">
    <property type="entry name" value="HMA"/>
    <property type="match status" value="5"/>
</dbReference>
<comment type="similarity">
    <text evidence="2 23">Belongs to the cation transport ATPase (P-type) (TC 3.A.3) family. Type IB subfamily.</text>
</comment>
<evidence type="ECO:0000313" key="27">
    <source>
        <dbReference type="Proteomes" id="UP000738517"/>
    </source>
</evidence>
<evidence type="ECO:0000256" key="1">
    <source>
        <dbReference type="ARBA" id="ARBA00004651"/>
    </source>
</evidence>
<dbReference type="EC" id="7.2.2.8" evidence="3"/>
<evidence type="ECO:0000256" key="16">
    <source>
        <dbReference type="ARBA" id="ARBA00022989"/>
    </source>
</evidence>
<feature type="compositionally biased region" description="Basic and acidic residues" evidence="24">
    <location>
        <begin position="262"/>
        <end position="271"/>
    </location>
</feature>
<evidence type="ECO:0000256" key="12">
    <source>
        <dbReference type="ARBA" id="ARBA00022796"/>
    </source>
</evidence>
<dbReference type="PROSITE" id="PS01047">
    <property type="entry name" value="HMA_1"/>
    <property type="match status" value="1"/>
</dbReference>
<keyword evidence="26" id="KW-0378">Hydrolase</keyword>
<dbReference type="InterPro" id="IPR018303">
    <property type="entry name" value="ATPase_P-typ_P_site"/>
</dbReference>
<dbReference type="Proteomes" id="UP000738517">
    <property type="component" value="Unassembled WGS sequence"/>
</dbReference>
<dbReference type="PANTHER" id="PTHR43520">
    <property type="entry name" value="ATP7, ISOFORM B"/>
    <property type="match status" value="1"/>
</dbReference>
<keyword evidence="10" id="KW-0677">Repeat</keyword>
<comment type="subcellular location">
    <subcellularLocation>
        <location evidence="1">Cell membrane</location>
        <topology evidence="1">Multi-pass membrane protein</topology>
    </subcellularLocation>
</comment>
<evidence type="ECO:0000256" key="2">
    <source>
        <dbReference type="ARBA" id="ARBA00006024"/>
    </source>
</evidence>
<comment type="caution">
    <text evidence="26">The sequence shown here is derived from an EMBL/GenBank/DDBJ whole genome shotgun (WGS) entry which is preliminary data.</text>
</comment>
<evidence type="ECO:0000256" key="4">
    <source>
        <dbReference type="ARBA" id="ARBA00015102"/>
    </source>
</evidence>
<dbReference type="InterPro" id="IPR036412">
    <property type="entry name" value="HAD-like_sf"/>
</dbReference>
<keyword evidence="15" id="KW-1278">Translocase</keyword>
<evidence type="ECO:0000256" key="22">
    <source>
        <dbReference type="ARBA" id="ARBA00049289"/>
    </source>
</evidence>
<dbReference type="Gene3D" id="2.70.150.10">
    <property type="entry name" value="Calcium-transporting ATPase, cytoplasmic transduction domain A"/>
    <property type="match status" value="1"/>
</dbReference>
<evidence type="ECO:0000256" key="15">
    <source>
        <dbReference type="ARBA" id="ARBA00022967"/>
    </source>
</evidence>
<evidence type="ECO:0000256" key="17">
    <source>
        <dbReference type="ARBA" id="ARBA00023008"/>
    </source>
</evidence>
<evidence type="ECO:0000256" key="24">
    <source>
        <dbReference type="SAM" id="MobiDB-lite"/>
    </source>
</evidence>
<keyword evidence="5" id="KW-0813">Transport</keyword>
<dbReference type="NCBIfam" id="TIGR00003">
    <property type="entry name" value="copper ion binding protein"/>
    <property type="match status" value="1"/>
</dbReference>
<evidence type="ECO:0000256" key="19">
    <source>
        <dbReference type="ARBA" id="ARBA00023136"/>
    </source>
</evidence>
<keyword evidence="16 23" id="KW-1133">Transmembrane helix</keyword>
<dbReference type="NCBIfam" id="TIGR01511">
    <property type="entry name" value="ATPase-IB1_Cu"/>
    <property type="match status" value="1"/>
</dbReference>
<comment type="catalytic activity">
    <reaction evidence="22">
        <text>Cu(+)(in) + ATP + H2O = Cu(+)(out) + ADP + phosphate + H(+)</text>
        <dbReference type="Rhea" id="RHEA:25792"/>
        <dbReference type="ChEBI" id="CHEBI:15377"/>
        <dbReference type="ChEBI" id="CHEBI:15378"/>
        <dbReference type="ChEBI" id="CHEBI:30616"/>
        <dbReference type="ChEBI" id="CHEBI:43474"/>
        <dbReference type="ChEBI" id="CHEBI:49552"/>
        <dbReference type="ChEBI" id="CHEBI:456216"/>
        <dbReference type="EC" id="7.2.2.8"/>
    </reaction>
</comment>
<dbReference type="InterPro" id="IPR023299">
    <property type="entry name" value="ATPase_P-typ_cyto_dom_N"/>
</dbReference>
<evidence type="ECO:0000256" key="5">
    <source>
        <dbReference type="ARBA" id="ARBA00022448"/>
    </source>
</evidence>
<dbReference type="InterPro" id="IPR017969">
    <property type="entry name" value="Heavy-metal-associated_CS"/>
</dbReference>
<feature type="compositionally biased region" description="Polar residues" evidence="24">
    <location>
        <begin position="278"/>
        <end position="287"/>
    </location>
</feature>
<dbReference type="Gene3D" id="3.40.50.1000">
    <property type="entry name" value="HAD superfamily/HAD-like"/>
    <property type="match status" value="1"/>
</dbReference>
<sequence>MTEFTLPLGKVRCMNCAGKIKASLIALPGIESADVDTRRAIVRGDTELLPLISAITALGYEAGYTHSLPLAGLSCGKCVKKVESEFAANPDIADFSVSKTQARVTGAITEQALTAVIEKLGYQVVERQHHTLPLSGLSCGKCVAKLEAAFSDNPLIDSYSVTKTQAELTGSLSREAAIAIIEQTGYRVPDAQVVELTLSGLSCGKCVAKVNKALDAHPQITAYEVSKTQAEITTYTDTQTLIDVIQELGFSATLVQADDKLRTEPGEKPETPADTTAPVANNTHAPANDGNTAQLLLSGMTCASCVASVEKAILAVPGVDKANVNLAERTALVSGQAPFENVISAVIIAINDAGYGAEQSEDEQSRRLRQQQQNEQTFRRHLRNAFIALGAGIPMMAWGVFGGSMMITSATSQISWGLVGLLTFFLLFTIGRHFYINSWKAFKHHRATMDTLVALGTGSAWLYSMLVVIMPDIFPMQARHVYFEASAMILGLITLGHALEARARSRTSKALEQLIDLQPQTAIVVSQEGEQEVPLAEVQTDMLLRLYPGAKVPVDGTIESGQSYLDESMLTGEPLPANKQQGDKLHAGTINQDGSLLFRAEQIGNDTMLARIISLVRQAQSSKPALARLADTISAIFVPAVMIIAILTAMIWYYFGPTPSSIYMLVTATTVLIIACPCALGLATPMSVTVGVGRAAEYGVLIRDAEAMQVAAGIDTVVLDKTGTLTEGKPQVIDCRSYGTSEDRLLALSASLEQSSEHPLAKAIVNAATTRKLPLSTQSEFKAMPGFGVIGTVDGHQLALGNQKLMTKNNVGIDLAAVDAEAIASQGATPIYVAIDNQLAGILGVSDPLRADSVAAINRLRKMKLDVVMLTGDTETTARAIARQAGIDTVIAGVLPDGKAAKIADLQQQGKRVAMVGDGINDAPALAQAEVGIAMGSGSDVAIESAQLTLIRHSLHGVADALQLSAATLKNMKQNLFGAFVYNTLGIPVAAGILFPLTGTLLSPVIAGAAMALSSITVVSNANRLRLFKPDHQES</sequence>
<dbReference type="CDD" id="cd02094">
    <property type="entry name" value="P-type_ATPase_Cu-like"/>
    <property type="match status" value="1"/>
</dbReference>
<feature type="transmembrane region" description="Helical" evidence="23">
    <location>
        <begin position="661"/>
        <end position="684"/>
    </location>
</feature>
<dbReference type="NCBIfam" id="TIGR01494">
    <property type="entry name" value="ATPase_P-type"/>
    <property type="match status" value="1"/>
</dbReference>
<evidence type="ECO:0000256" key="11">
    <source>
        <dbReference type="ARBA" id="ARBA00022741"/>
    </source>
</evidence>
<dbReference type="InterPro" id="IPR027256">
    <property type="entry name" value="P-typ_ATPase_IB"/>
</dbReference>
<protein>
    <recommendedName>
        <fullName evidence="4">Copper-exporting P-type ATPase</fullName>
        <ecNumber evidence="3">7.2.2.8</ecNumber>
    </recommendedName>
    <alternativeName>
        <fullName evidence="20">Copper-exporting P-type ATPase A</fullName>
    </alternativeName>
    <alternativeName>
        <fullName evidence="21">Cu(+)-exporting ATPase</fullName>
    </alternativeName>
</protein>
<dbReference type="SUPFAM" id="SSF56784">
    <property type="entry name" value="HAD-like"/>
    <property type="match status" value="1"/>
</dbReference>
<keyword evidence="18" id="KW-0406">Ion transport</keyword>
<evidence type="ECO:0000256" key="18">
    <source>
        <dbReference type="ARBA" id="ARBA00023065"/>
    </source>
</evidence>
<dbReference type="Pfam" id="PF00122">
    <property type="entry name" value="E1-E2_ATPase"/>
    <property type="match status" value="1"/>
</dbReference>
<evidence type="ECO:0000256" key="6">
    <source>
        <dbReference type="ARBA" id="ARBA00022475"/>
    </source>
</evidence>
<evidence type="ECO:0000256" key="7">
    <source>
        <dbReference type="ARBA" id="ARBA00022553"/>
    </source>
</evidence>
<dbReference type="PROSITE" id="PS01229">
    <property type="entry name" value="COF_2"/>
    <property type="match status" value="1"/>
</dbReference>
<evidence type="ECO:0000256" key="23">
    <source>
        <dbReference type="RuleBase" id="RU362081"/>
    </source>
</evidence>
<dbReference type="SFLD" id="SFLDS00003">
    <property type="entry name" value="Haloacid_Dehalogenase"/>
    <property type="match status" value="1"/>
</dbReference>
<keyword evidence="17" id="KW-0186">Copper</keyword>
<dbReference type="PROSITE" id="PS00154">
    <property type="entry name" value="ATPASE_E1_E2"/>
    <property type="match status" value="1"/>
</dbReference>
<evidence type="ECO:0000256" key="14">
    <source>
        <dbReference type="ARBA" id="ARBA00022842"/>
    </source>
</evidence>
<dbReference type="SFLD" id="SFLDF00027">
    <property type="entry name" value="p-type_atpase"/>
    <property type="match status" value="1"/>
</dbReference>
<feature type="region of interest" description="Disordered" evidence="24">
    <location>
        <begin position="262"/>
        <end position="287"/>
    </location>
</feature>
<feature type="domain" description="HMA" evidence="25">
    <location>
        <begin position="291"/>
        <end position="358"/>
    </location>
</feature>
<feature type="transmembrane region" description="Helical" evidence="23">
    <location>
        <begin position="452"/>
        <end position="474"/>
    </location>
</feature>
<evidence type="ECO:0000256" key="9">
    <source>
        <dbReference type="ARBA" id="ARBA00022723"/>
    </source>
</evidence>
<evidence type="ECO:0000256" key="21">
    <source>
        <dbReference type="ARBA" id="ARBA00033239"/>
    </source>
</evidence>
<dbReference type="GO" id="GO:0016787">
    <property type="term" value="F:hydrolase activity"/>
    <property type="evidence" value="ECO:0007669"/>
    <property type="project" value="UniProtKB-KW"/>
</dbReference>
<evidence type="ECO:0000313" key="26">
    <source>
        <dbReference type="EMBL" id="NBI53932.1"/>
    </source>
</evidence>
<evidence type="ECO:0000256" key="10">
    <source>
        <dbReference type="ARBA" id="ARBA00022737"/>
    </source>
</evidence>
<feature type="transmembrane region" description="Helical" evidence="23">
    <location>
        <begin position="633"/>
        <end position="655"/>
    </location>
</feature>
<dbReference type="InterPro" id="IPR023298">
    <property type="entry name" value="ATPase_P-typ_TM_dom_sf"/>
</dbReference>
<dbReference type="SUPFAM" id="SSF55008">
    <property type="entry name" value="HMA, heavy metal-associated domain"/>
    <property type="match status" value="5"/>
</dbReference>
<reference evidence="26 27" key="1">
    <citation type="journal article" date="2017" name="Int. J. Syst. Evol. Microbiol.">
        <title>Photobacterium alginatilyticum sp. nov., a marine bacterium isolated from bottom seawater.</title>
        <authorList>
            <person name="Wang X."/>
            <person name="Wang Y."/>
            <person name="Yang X."/>
            <person name="Sun H."/>
            <person name="Li B."/>
            <person name="Zhang X.H."/>
        </authorList>
    </citation>
    <scope>NUCLEOTIDE SEQUENCE [LARGE SCALE GENOMIC DNA]</scope>
    <source>
        <strain evidence="26 27">P03D4</strain>
    </source>
</reference>
<feature type="domain" description="HMA" evidence="25">
    <location>
        <begin position="192"/>
        <end position="253"/>
    </location>
</feature>
<keyword evidence="14" id="KW-0460">Magnesium</keyword>
<evidence type="ECO:0000259" key="25">
    <source>
        <dbReference type="PROSITE" id="PS50846"/>
    </source>
</evidence>
<keyword evidence="27" id="KW-1185">Reference proteome</keyword>